<evidence type="ECO:0000256" key="1">
    <source>
        <dbReference type="SAM" id="Coils"/>
    </source>
</evidence>
<sequence>MNKERHSYSGGKKEIRLSPGARKHIRLMKQGGDTKGAWGFREKELEKKRAQQRRELEELERRLKDKEESDPYKIAEMKFTTPWLKEKLGDITGDERKKDVKKIITGLEPDIFKKFVMGENGNGKTKAREIIDKIFPREESLNELEELEIKQMGEKYLSREEALKIKF</sequence>
<comment type="caution">
    <text evidence="3">The sequence shown here is derived from an EMBL/GenBank/DDBJ whole genome shotgun (WGS) entry which is preliminary data.</text>
</comment>
<feature type="non-terminal residue" evidence="3">
    <location>
        <position position="167"/>
    </location>
</feature>
<reference evidence="4" key="1">
    <citation type="submission" date="2017-09" db="EMBL/GenBank/DDBJ databases">
        <title>Depth-based differentiation of microbial function through sediment-hosted aquifers and enrichment of novel symbionts in the deep terrestrial subsurface.</title>
        <authorList>
            <person name="Probst A.J."/>
            <person name="Ladd B."/>
            <person name="Jarett J.K."/>
            <person name="Geller-Mcgrath D.E."/>
            <person name="Sieber C.M.K."/>
            <person name="Emerson J.B."/>
            <person name="Anantharaman K."/>
            <person name="Thomas B.C."/>
            <person name="Malmstrom R."/>
            <person name="Stieglmeier M."/>
            <person name="Klingl A."/>
            <person name="Woyke T."/>
            <person name="Ryan C.M."/>
            <person name="Banfield J.F."/>
        </authorList>
    </citation>
    <scope>NUCLEOTIDE SEQUENCE [LARGE SCALE GENOMIC DNA]</scope>
</reference>
<feature type="compositionally biased region" description="Basic and acidic residues" evidence="2">
    <location>
        <begin position="1"/>
        <end position="16"/>
    </location>
</feature>
<keyword evidence="1" id="KW-0175">Coiled coil</keyword>
<evidence type="ECO:0000313" key="4">
    <source>
        <dbReference type="Proteomes" id="UP000230062"/>
    </source>
</evidence>
<proteinExistence type="predicted"/>
<feature type="region of interest" description="Disordered" evidence="2">
    <location>
        <begin position="1"/>
        <end position="21"/>
    </location>
</feature>
<dbReference type="AlphaFoldDB" id="A0A2M7XM11"/>
<name>A0A2M7XM11_9BACT</name>
<organism evidence="3 4">
    <name type="scientific">Candidatus Shapirobacteria bacterium CG_4_9_14_3_um_filter_39_13</name>
    <dbReference type="NCBI Taxonomy" id="1974479"/>
    <lineage>
        <taxon>Bacteria</taxon>
        <taxon>Candidatus Shapironibacteriota</taxon>
    </lineage>
</organism>
<gene>
    <name evidence="3" type="ORF">CO169_00655</name>
</gene>
<protein>
    <submittedName>
        <fullName evidence="3">Uncharacterized protein</fullName>
    </submittedName>
</protein>
<feature type="coiled-coil region" evidence="1">
    <location>
        <begin position="40"/>
        <end position="69"/>
    </location>
</feature>
<evidence type="ECO:0000313" key="3">
    <source>
        <dbReference type="EMBL" id="PJA49900.1"/>
    </source>
</evidence>
<accession>A0A2M7XM11</accession>
<evidence type="ECO:0000256" key="2">
    <source>
        <dbReference type="SAM" id="MobiDB-lite"/>
    </source>
</evidence>
<dbReference type="EMBL" id="PFWP01000021">
    <property type="protein sequence ID" value="PJA49900.1"/>
    <property type="molecule type" value="Genomic_DNA"/>
</dbReference>
<dbReference type="Proteomes" id="UP000230062">
    <property type="component" value="Unassembled WGS sequence"/>
</dbReference>